<feature type="region of interest" description="Disordered" evidence="1">
    <location>
        <begin position="1"/>
        <end position="27"/>
    </location>
</feature>
<name>A0A1K1LG69_9BACT</name>
<proteinExistence type="predicted"/>
<evidence type="ECO:0000313" key="2">
    <source>
        <dbReference type="EMBL" id="SFV73713.1"/>
    </source>
</evidence>
<organism evidence="2 3">
    <name type="scientific">Desulfovibrio piger</name>
    <dbReference type="NCBI Taxonomy" id="901"/>
    <lineage>
        <taxon>Bacteria</taxon>
        <taxon>Pseudomonadati</taxon>
        <taxon>Thermodesulfobacteriota</taxon>
        <taxon>Desulfovibrionia</taxon>
        <taxon>Desulfovibrionales</taxon>
        <taxon>Desulfovibrionaceae</taxon>
        <taxon>Desulfovibrio</taxon>
    </lineage>
</organism>
<sequence>MTRYSRHAATLSGRQTQGKRALRRPLNRRRPLLHGSRSLTARQEDPHTVNVPVLPQPEAFDPDMLYVECGHCGAPIVWEKGRTRRLLAAVGIDPLELDASCVLITDSCPLCGGKGRYTIQIYRISAARSGRHVFYAGNA</sequence>
<dbReference type="RefSeq" id="WP_231927557.1">
    <property type="nucleotide sequence ID" value="NZ_CALJDE010000025.1"/>
</dbReference>
<protein>
    <submittedName>
        <fullName evidence="2">Uncharacterized protein</fullName>
    </submittedName>
</protein>
<evidence type="ECO:0000256" key="1">
    <source>
        <dbReference type="SAM" id="MobiDB-lite"/>
    </source>
</evidence>
<keyword evidence="3" id="KW-1185">Reference proteome</keyword>
<evidence type="ECO:0000313" key="3">
    <source>
        <dbReference type="Proteomes" id="UP000186323"/>
    </source>
</evidence>
<accession>A0A1K1LG69</accession>
<dbReference type="Proteomes" id="UP000186323">
    <property type="component" value="Chromosome I"/>
</dbReference>
<dbReference type="EMBL" id="LT630450">
    <property type="protein sequence ID" value="SFV73713.1"/>
    <property type="molecule type" value="Genomic_DNA"/>
</dbReference>
<dbReference type="KEGG" id="dpg:DESPIGER_1884"/>
<gene>
    <name evidence="2" type="ORF">DESPIGER_1884</name>
</gene>
<dbReference type="AlphaFoldDB" id="A0A1K1LG69"/>
<reference evidence="3" key="1">
    <citation type="submission" date="2016-10" db="EMBL/GenBank/DDBJ databases">
        <authorList>
            <person name="Wegmann U."/>
        </authorList>
    </citation>
    <scope>NUCLEOTIDE SEQUENCE [LARGE SCALE GENOMIC DNA]</scope>
</reference>